<evidence type="ECO:0000313" key="19">
    <source>
        <dbReference type="Proteomes" id="UP001056291"/>
    </source>
</evidence>
<keyword evidence="6" id="KW-1003">Cell membrane</keyword>
<dbReference type="InterPro" id="IPR005171">
    <property type="entry name" value="Cyt_c_oxidase_su4_prok"/>
</dbReference>
<keyword evidence="19" id="KW-1185">Reference proteome</keyword>
<evidence type="ECO:0000256" key="7">
    <source>
        <dbReference type="ARBA" id="ARBA00022692"/>
    </source>
</evidence>
<dbReference type="InterPro" id="IPR014210">
    <property type="entry name" value="Cyt_o_ubiqinol_oxidase_su4"/>
</dbReference>
<comment type="similarity">
    <text evidence="2">Belongs to the cytochrome c oxidase bacterial subunit 4 family.</text>
</comment>
<dbReference type="Proteomes" id="UP001056291">
    <property type="component" value="Chromosome"/>
</dbReference>
<evidence type="ECO:0000256" key="3">
    <source>
        <dbReference type="ARBA" id="ARBA00011700"/>
    </source>
</evidence>
<comment type="subunit">
    <text evidence="3">Heterooctamer of two A chains, two B chains, two C chains and two D chains.</text>
</comment>
<evidence type="ECO:0000256" key="9">
    <source>
        <dbReference type="ARBA" id="ARBA00022989"/>
    </source>
</evidence>
<evidence type="ECO:0000256" key="11">
    <source>
        <dbReference type="ARBA" id="ARBA00023136"/>
    </source>
</evidence>
<sequence length="101" mass="11225">MNAVNSHSLKSYLVGFGLAVVLTVIPFGLVWTGSLPHMTTLVIIIVAALVQVLVHLYFFLHMNFRSTPGENLLALAFATILIMIMVGGSIWIMFDLHHRMM</sequence>
<evidence type="ECO:0000313" key="18">
    <source>
        <dbReference type="EMBL" id="USG61941.1"/>
    </source>
</evidence>
<reference evidence="18" key="1">
    <citation type="submission" date="2022-06" db="EMBL/GenBank/DDBJ databases">
        <title>Sneathiella actinostolidae sp. nov., isolated from a sea anemonein the Western Pacific Ocean.</title>
        <authorList>
            <person name="Wei M.J."/>
        </authorList>
    </citation>
    <scope>NUCLEOTIDE SEQUENCE</scope>
    <source>
        <strain evidence="18">PHK-P5</strain>
    </source>
</reference>
<dbReference type="RefSeq" id="WP_251935384.1">
    <property type="nucleotide sequence ID" value="NZ_CP098747.1"/>
</dbReference>
<evidence type="ECO:0000256" key="5">
    <source>
        <dbReference type="ARBA" id="ARBA00022448"/>
    </source>
</evidence>
<dbReference type="EMBL" id="CP098747">
    <property type="protein sequence ID" value="USG61941.1"/>
    <property type="molecule type" value="Genomic_DNA"/>
</dbReference>
<evidence type="ECO:0000256" key="6">
    <source>
        <dbReference type="ARBA" id="ARBA00022475"/>
    </source>
</evidence>
<evidence type="ECO:0000256" key="14">
    <source>
        <dbReference type="ARBA" id="ARBA00030211"/>
    </source>
</evidence>
<evidence type="ECO:0000256" key="13">
    <source>
        <dbReference type="ARBA" id="ARBA00030071"/>
    </source>
</evidence>
<evidence type="ECO:0000256" key="17">
    <source>
        <dbReference type="SAM" id="Phobius"/>
    </source>
</evidence>
<keyword evidence="5" id="KW-0813">Transport</keyword>
<feature type="transmembrane region" description="Helical" evidence="17">
    <location>
        <begin position="38"/>
        <end position="60"/>
    </location>
</feature>
<dbReference type="NCBIfam" id="TIGR02847">
    <property type="entry name" value="CyoD"/>
    <property type="match status" value="1"/>
</dbReference>
<feature type="transmembrane region" description="Helical" evidence="17">
    <location>
        <begin position="12"/>
        <end position="32"/>
    </location>
</feature>
<organism evidence="18 19">
    <name type="scientific">Sneathiella marina</name>
    <dbReference type="NCBI Taxonomy" id="2950108"/>
    <lineage>
        <taxon>Bacteria</taxon>
        <taxon>Pseudomonadati</taxon>
        <taxon>Pseudomonadota</taxon>
        <taxon>Alphaproteobacteria</taxon>
        <taxon>Sneathiellales</taxon>
        <taxon>Sneathiellaceae</taxon>
        <taxon>Sneathiella</taxon>
    </lineage>
</organism>
<keyword evidence="9 17" id="KW-1133">Transmembrane helix</keyword>
<proteinExistence type="inferred from homology"/>
<gene>
    <name evidence="18" type="primary">cyoD</name>
    <name evidence="18" type="ORF">NBZ79_03000</name>
</gene>
<keyword evidence="8" id="KW-0249">Electron transport</keyword>
<comment type="subcellular location">
    <subcellularLocation>
        <location evidence="1">Cell membrane</location>
        <topology evidence="1">Multi-pass membrane protein</topology>
    </subcellularLocation>
</comment>
<evidence type="ECO:0000256" key="2">
    <source>
        <dbReference type="ARBA" id="ARBA00008079"/>
    </source>
</evidence>
<keyword evidence="7 17" id="KW-0812">Transmembrane</keyword>
<evidence type="ECO:0000256" key="10">
    <source>
        <dbReference type="ARBA" id="ARBA00023002"/>
    </source>
</evidence>
<keyword evidence="10" id="KW-0560">Oxidoreductase</keyword>
<evidence type="ECO:0000256" key="1">
    <source>
        <dbReference type="ARBA" id="ARBA00004651"/>
    </source>
</evidence>
<dbReference type="Pfam" id="PF03626">
    <property type="entry name" value="COX4_pro"/>
    <property type="match status" value="1"/>
</dbReference>
<accession>A0ABY4W425</accession>
<feature type="transmembrane region" description="Helical" evidence="17">
    <location>
        <begin position="72"/>
        <end position="94"/>
    </location>
</feature>
<dbReference type="PANTHER" id="PTHR36835:SF1">
    <property type="entry name" value="CYTOCHROME BO(3) UBIQUINOL OXIDASE SUBUNIT 4"/>
    <property type="match status" value="1"/>
</dbReference>
<comment type="function">
    <text evidence="12">Cytochrome bo(3) ubiquinol terminal oxidase is the component of the aerobic respiratory chain of E.coli that predominates when cells are grown at high aeration. Has proton pump activity across the membrane in addition to electron transfer, pumping 2 protons/electron.</text>
</comment>
<evidence type="ECO:0000256" key="15">
    <source>
        <dbReference type="ARBA" id="ARBA00031887"/>
    </source>
</evidence>
<evidence type="ECO:0000256" key="8">
    <source>
        <dbReference type="ARBA" id="ARBA00022982"/>
    </source>
</evidence>
<name>A0ABY4W425_9PROT</name>
<protein>
    <recommendedName>
        <fullName evidence="4">Cytochrome bo(3) ubiquinol oxidase subunit 4</fullName>
    </recommendedName>
    <alternativeName>
        <fullName evidence="16">Cytochrome o ubiquinol oxidase subunit 4</fullName>
    </alternativeName>
    <alternativeName>
        <fullName evidence="13">Oxidase bo(3) subunit 4</fullName>
    </alternativeName>
    <alternativeName>
        <fullName evidence="14">Ubiquinol oxidase polypeptide IV</fullName>
    </alternativeName>
    <alternativeName>
        <fullName evidence="15">Ubiquinol oxidase subunit 4</fullName>
    </alternativeName>
</protein>
<evidence type="ECO:0000256" key="12">
    <source>
        <dbReference type="ARBA" id="ARBA00025694"/>
    </source>
</evidence>
<keyword evidence="11 17" id="KW-0472">Membrane</keyword>
<dbReference type="InterPro" id="IPR050968">
    <property type="entry name" value="Cytochrome_c_oxidase_bac_sub4"/>
</dbReference>
<evidence type="ECO:0000256" key="16">
    <source>
        <dbReference type="ARBA" id="ARBA00032185"/>
    </source>
</evidence>
<evidence type="ECO:0000256" key="4">
    <source>
        <dbReference type="ARBA" id="ARBA00014689"/>
    </source>
</evidence>
<dbReference type="PANTHER" id="PTHR36835">
    <property type="entry name" value="CYTOCHROME BO(3) UBIQUINOL OXIDASE SUBUNIT 4"/>
    <property type="match status" value="1"/>
</dbReference>